<feature type="compositionally biased region" description="Basic and acidic residues" evidence="1">
    <location>
        <begin position="1031"/>
        <end position="1050"/>
    </location>
</feature>
<feature type="region of interest" description="Disordered" evidence="1">
    <location>
        <begin position="857"/>
        <end position="1213"/>
    </location>
</feature>
<evidence type="ECO:0000256" key="1">
    <source>
        <dbReference type="SAM" id="MobiDB-lite"/>
    </source>
</evidence>
<feature type="compositionally biased region" description="Low complexity" evidence="1">
    <location>
        <begin position="1071"/>
        <end position="1087"/>
    </location>
</feature>
<comment type="caution">
    <text evidence="3">The sequence shown here is derived from an EMBL/GenBank/DDBJ whole genome shotgun (WGS) entry which is preliminary data.</text>
</comment>
<dbReference type="InterPro" id="IPR000477">
    <property type="entry name" value="RT_dom"/>
</dbReference>
<dbReference type="PANTHER" id="PTHR19446">
    <property type="entry name" value="REVERSE TRANSCRIPTASES"/>
    <property type="match status" value="1"/>
</dbReference>
<feature type="compositionally biased region" description="Basic and acidic residues" evidence="1">
    <location>
        <begin position="1139"/>
        <end position="1172"/>
    </location>
</feature>
<evidence type="ECO:0000313" key="3">
    <source>
        <dbReference type="EMBL" id="CAG9136157.1"/>
    </source>
</evidence>
<reference evidence="3" key="1">
    <citation type="submission" date="2020-11" db="EMBL/GenBank/DDBJ databases">
        <authorList>
            <person name="Whiteford S."/>
        </authorList>
    </citation>
    <scope>NUCLEOTIDE SEQUENCE</scope>
</reference>
<dbReference type="SUPFAM" id="SSF56219">
    <property type="entry name" value="DNase I-like"/>
    <property type="match status" value="1"/>
</dbReference>
<feature type="region of interest" description="Disordered" evidence="1">
    <location>
        <begin position="1623"/>
        <end position="1721"/>
    </location>
</feature>
<dbReference type="GO" id="GO:0003824">
    <property type="term" value="F:catalytic activity"/>
    <property type="evidence" value="ECO:0007669"/>
    <property type="project" value="InterPro"/>
</dbReference>
<dbReference type="EMBL" id="CAJHNJ030000126">
    <property type="protein sequence ID" value="CAG9136157.1"/>
    <property type="molecule type" value="Genomic_DNA"/>
</dbReference>
<feature type="compositionally biased region" description="Pro residues" evidence="1">
    <location>
        <begin position="1015"/>
        <end position="1024"/>
    </location>
</feature>
<accession>A0A8S4G936</accession>
<sequence>MSIFNELLQKINEVPNGFIKNLKDDLQSALDSIDKFGDDFLAAKTKTRDASQKNKNATALQSIHEDEEYRSTKIQATSIMIHDKQSPITITSIYCSPKQKRNPETTEEDFNRFFESLGHRFIVGGDWNAKNLQWGSRLTTTRGRNLKRSMDYHKLNALTTCEPTYWPTDPQKLPDLLDFFIYKGVQTHFLSVESCHDSSSDHTPVIATLSYTIIERPVNPYLCNNHTDWENFRRHLNDNLNLKLCLKSEDDIDTATEHIITSIQRAAWASTPSQKESSNNKAHSNLPFIVKQKVLEKRRLQRIWQNSRHPADKREYNKSAASLKRFLVEIENETLQQRLENLTAKTPAKVENSLWQTVKSRNKPQLAQHPLKTDRGTWAKTDPERAEAYGLFLSDVFQPNSSMGTETLDEEVRKFLESDLQLSLPLQHCTPTEVRNTIKLLELKKAPGFDLITAEILKQLPKKAIVFITTLFNAILRMSYFPRVWKVSQIKMVPKPGKPPHLTSSYRPISLLPVLSKVLEKIISVRLNQSLKDASTIPDHQFGFRKNHATVEQVHRVCEHIREALECKKYCSGVFLDVQQAFDKVWHNGLLYKLKKSLPHNLYLLLKSYLEHRIFYVKINDSVSEFYEINAGVPQGSVLGPSLYLLYTADVPESDNVMTATFADDTAVLASDENNNLASEILQSHLDKVNEWMKDWRIKASATKSNHVTFTLRKQDCPPVKLGNEVLPHQSTVKYLGFHLDRKQTWKCHIQKKRDELNQRYRSLEWLMGRKSRLSLENKLLIYKTVLKPVWTYGIQLWGTASQTNIEILQRFQNGVLKAIVNAPWFTRMDEVHEYLKMPTVREEVAKLTRTYRDRIVNHPNKLATDLTNEPAKSQPEPEKRRPSRASKSSLDNKIADDAPKRRSKKRSKDEVDEMSSPEQDKRPKRNASVKAQGVISKQVNVNLSSKLRREASSEDARGSKRRGRKDDGSDKENSEPVVQVKLEKISLPPEPMDTESLPLDINVKLEPNKDDIAMPPPAAPIPKPRGRAAKNKEKEREAEDSVREEESNRRRNTRGKKTDTAAPPVPAPRPTRASSRASSRANSTVSEPVEVATQESRPKRTRAKKKVSETTDSEKETTTQDNATPEKPRPKRTRRGQKAVEKEQKEKETENLPQEEAKPVEIISPKEERISEPPTNISSPILTKKNNTKSKDAKSKLQRDSKDGTIQVNGVGNSNLDQTHTISTDMNVTVNICNGEMDKTVILPNGKYDHGKTGNMNETVVIDSSTASRETMVIEKHPEIMNATVVIEKIQEPQATNVTDDNSLLTDDNSDHEPATPPRQDVPSSQPKSAVKEKVQQFEELATRVTRTKTRAMAKKDEPAENQTPPDKISKAVLSAETLTKMNSLIFNGKTQPQISSSASKPRANIVTSVKSLIPSSTSKLSSLSKHMEEHDTMKKEREDARKKKEAMLLAKKEQQKRKREEKMAAAAAAREQAERERQLAIEAAARERQEKQAQADHGKMERMKEAERRVSYERERRKLAIEAAARERQEKQAQADHGKMERMKEAERKKLELARKVAEMEERRKAEERARQRRLEDEQKRAEDAKKRQMEEQEAVKKEAAQMAKEIEKRHKEYLEKQKMKQRMEANKMHTPLKHTSFSSQSTLEPVYMADGFEQLNSDEEQDEPSVRRPVPAWSSSKHTSFSSQSTLEPVYMADGFEQLNSDEEQDEPSVRRPVPAWSSSKGRYQQLTIQSQLRQAHVARWFCVRAQTPDLRTMFPDIDRRALKRTSSAVWRTPR</sequence>
<dbReference type="InterPro" id="IPR043502">
    <property type="entry name" value="DNA/RNA_pol_sf"/>
</dbReference>
<feature type="compositionally biased region" description="Polar residues" evidence="1">
    <location>
        <begin position="1636"/>
        <end position="1646"/>
    </location>
</feature>
<dbReference type="GO" id="GO:0071897">
    <property type="term" value="P:DNA biosynthetic process"/>
    <property type="evidence" value="ECO:0007669"/>
    <property type="project" value="UniProtKB-ARBA"/>
</dbReference>
<feature type="compositionally biased region" description="Basic and acidic residues" evidence="1">
    <location>
        <begin position="948"/>
        <end position="975"/>
    </location>
</feature>
<feature type="compositionally biased region" description="Basic and acidic residues" evidence="1">
    <location>
        <begin position="1427"/>
        <end position="1465"/>
    </location>
</feature>
<feature type="compositionally biased region" description="Polar residues" evidence="1">
    <location>
        <begin position="936"/>
        <end position="946"/>
    </location>
</feature>
<dbReference type="CDD" id="cd01650">
    <property type="entry name" value="RT_nLTR_like"/>
    <property type="match status" value="1"/>
</dbReference>
<dbReference type="SUPFAM" id="SSF56672">
    <property type="entry name" value="DNA/RNA polymerases"/>
    <property type="match status" value="1"/>
</dbReference>
<organism evidence="3 4">
    <name type="scientific">Plutella xylostella</name>
    <name type="common">Diamondback moth</name>
    <name type="synonym">Plutella maculipennis</name>
    <dbReference type="NCBI Taxonomy" id="51655"/>
    <lineage>
        <taxon>Eukaryota</taxon>
        <taxon>Metazoa</taxon>
        <taxon>Ecdysozoa</taxon>
        <taxon>Arthropoda</taxon>
        <taxon>Hexapoda</taxon>
        <taxon>Insecta</taxon>
        <taxon>Pterygota</taxon>
        <taxon>Neoptera</taxon>
        <taxon>Endopterygota</taxon>
        <taxon>Lepidoptera</taxon>
        <taxon>Glossata</taxon>
        <taxon>Ditrysia</taxon>
        <taxon>Yponomeutoidea</taxon>
        <taxon>Plutellidae</taxon>
        <taxon>Plutella</taxon>
    </lineage>
</organism>
<dbReference type="Pfam" id="PF14529">
    <property type="entry name" value="Exo_endo_phos_2"/>
    <property type="match status" value="1"/>
</dbReference>
<feature type="compositionally biased region" description="Basic and acidic residues" evidence="1">
    <location>
        <begin position="1107"/>
        <end position="1129"/>
    </location>
</feature>
<feature type="region of interest" description="Disordered" evidence="1">
    <location>
        <begin position="1292"/>
        <end position="1370"/>
    </location>
</feature>
<evidence type="ECO:0000259" key="2">
    <source>
        <dbReference type="PROSITE" id="PS50878"/>
    </source>
</evidence>
<dbReference type="InterPro" id="IPR036691">
    <property type="entry name" value="Endo/exonu/phosph_ase_sf"/>
</dbReference>
<feature type="compositionally biased region" description="Polar residues" evidence="1">
    <location>
        <begin position="1174"/>
        <end position="1186"/>
    </location>
</feature>
<protein>
    <submittedName>
        <fullName evidence="3">(diamondback moth) hypothetical protein</fullName>
    </submittedName>
</protein>
<dbReference type="PROSITE" id="PS50878">
    <property type="entry name" value="RT_POL"/>
    <property type="match status" value="1"/>
</dbReference>
<dbReference type="Pfam" id="PF00078">
    <property type="entry name" value="RVT_1"/>
    <property type="match status" value="1"/>
</dbReference>
<feature type="region of interest" description="Disordered" evidence="1">
    <location>
        <begin position="1419"/>
        <end position="1607"/>
    </location>
</feature>
<feature type="compositionally biased region" description="Basic and acidic residues" evidence="1">
    <location>
        <begin position="1190"/>
        <end position="1204"/>
    </location>
</feature>
<feature type="compositionally biased region" description="Low complexity" evidence="1">
    <location>
        <begin position="1677"/>
        <end position="1688"/>
    </location>
</feature>
<feature type="domain" description="Reverse transcriptase" evidence="2">
    <location>
        <begin position="474"/>
        <end position="740"/>
    </location>
</feature>
<dbReference type="Gene3D" id="3.60.10.10">
    <property type="entry name" value="Endonuclease/exonuclease/phosphatase"/>
    <property type="match status" value="1"/>
</dbReference>
<gene>
    <name evidence="3" type="ORF">PLXY2_LOCUS14406</name>
</gene>
<proteinExistence type="predicted"/>
<feature type="compositionally biased region" description="Basic and acidic residues" evidence="1">
    <location>
        <begin position="1473"/>
        <end position="1607"/>
    </location>
</feature>
<name>A0A8S4G936_PLUXY</name>
<keyword evidence="4" id="KW-1185">Reference proteome</keyword>
<dbReference type="Proteomes" id="UP000653454">
    <property type="component" value="Unassembled WGS sequence"/>
</dbReference>
<dbReference type="InterPro" id="IPR005135">
    <property type="entry name" value="Endo/exonuclease/phosphatase"/>
</dbReference>
<evidence type="ECO:0000313" key="4">
    <source>
        <dbReference type="Proteomes" id="UP000653454"/>
    </source>
</evidence>